<keyword evidence="4" id="KW-1185">Reference proteome</keyword>
<feature type="domain" description="RNase H type-1" evidence="1">
    <location>
        <begin position="110"/>
        <end position="200"/>
    </location>
</feature>
<proteinExistence type="predicted"/>
<gene>
    <name evidence="3" type="ORF">Fmac_008286</name>
</gene>
<accession>A0ABD1MWY5</accession>
<dbReference type="InterPro" id="IPR002156">
    <property type="entry name" value="RNaseH_domain"/>
</dbReference>
<dbReference type="PANTHER" id="PTHR48475:SF1">
    <property type="entry name" value="RNASE H TYPE-1 DOMAIN-CONTAINING PROTEIN"/>
    <property type="match status" value="1"/>
</dbReference>
<dbReference type="Proteomes" id="UP001603857">
    <property type="component" value="Unassembled WGS sequence"/>
</dbReference>
<evidence type="ECO:0000259" key="2">
    <source>
        <dbReference type="Pfam" id="PF17921"/>
    </source>
</evidence>
<sequence length="606" mass="69589">MDPIKYLFEKPMLTGRIARWQVLLSEFDIVHVTQKAIKGSALADYLAHGPTDEYQSLQDDFLDEHIMTLQHERPSDDTWTMFFDGASNMLGHGIGAVLISLEMKYIPITARLNFDCTNNMSQYEACTLGIQAALDNRITKLKVFGDSSLVIYQLKGEWETRNSKLIPYLEHIQDMIPNFESISFKYIPREDNQFADALATLSSMFALDQGHEMPIINIRRHDKQAFYLLIDNEVDQTTWYHDIKQYLMKNEYPEGINDNDKKTIRRRVMGFLLMGDVLYKRTFDSILLRCVDQGEVQPLMKEIHEGVFGVHVPGHVMKKKIRRAGYFWSTMEKDCHQYAKKCHKCQAYADSIHVPPTPLNILASPWPFSMWGVDVIGPIEPKASNGHRFILVAIDYFTKWVEAASYAYVTKKVVSLPKMNGAVEAANKNIKKIIQKMVKSYKDWHEMLPFALHGYKTSIRTSTGATPFSLVYGIEAVLPVEVEIPSLRVIMEAKLSEAKWVQNRYDQLNLIEEKRLSAICHGQAYQKKIKEAYNKKISPHVYQEGDLVMKKLLPAQKDKIGKWALNNEGPFVVKRAFSGVALILTNMDGEELQYPINSDMVKKYYA</sequence>
<dbReference type="Pfam" id="PF13456">
    <property type="entry name" value="RVT_3"/>
    <property type="match status" value="1"/>
</dbReference>
<evidence type="ECO:0000313" key="3">
    <source>
        <dbReference type="EMBL" id="KAL2340346.1"/>
    </source>
</evidence>
<comment type="caution">
    <text evidence="3">The sequence shown here is derived from an EMBL/GenBank/DDBJ whole genome shotgun (WGS) entry which is preliminary data.</text>
</comment>
<name>A0ABD1MWY5_9FABA</name>
<organism evidence="3 4">
    <name type="scientific">Flemingia macrophylla</name>
    <dbReference type="NCBI Taxonomy" id="520843"/>
    <lineage>
        <taxon>Eukaryota</taxon>
        <taxon>Viridiplantae</taxon>
        <taxon>Streptophyta</taxon>
        <taxon>Embryophyta</taxon>
        <taxon>Tracheophyta</taxon>
        <taxon>Spermatophyta</taxon>
        <taxon>Magnoliopsida</taxon>
        <taxon>eudicotyledons</taxon>
        <taxon>Gunneridae</taxon>
        <taxon>Pentapetalae</taxon>
        <taxon>rosids</taxon>
        <taxon>fabids</taxon>
        <taxon>Fabales</taxon>
        <taxon>Fabaceae</taxon>
        <taxon>Papilionoideae</taxon>
        <taxon>50 kb inversion clade</taxon>
        <taxon>NPAAA clade</taxon>
        <taxon>indigoferoid/millettioid clade</taxon>
        <taxon>Phaseoleae</taxon>
        <taxon>Flemingia</taxon>
    </lineage>
</organism>
<dbReference type="Pfam" id="PF17921">
    <property type="entry name" value="Integrase_H2C2"/>
    <property type="match status" value="1"/>
</dbReference>
<dbReference type="InterPro" id="IPR041588">
    <property type="entry name" value="Integrase_H2C2"/>
</dbReference>
<dbReference type="CDD" id="cd09279">
    <property type="entry name" value="RNase_HI_like"/>
    <property type="match status" value="1"/>
</dbReference>
<dbReference type="Gene3D" id="3.30.420.10">
    <property type="entry name" value="Ribonuclease H-like superfamily/Ribonuclease H"/>
    <property type="match status" value="3"/>
</dbReference>
<feature type="domain" description="Integrase zinc-binding" evidence="2">
    <location>
        <begin position="292"/>
        <end position="348"/>
    </location>
</feature>
<dbReference type="PANTHER" id="PTHR48475">
    <property type="entry name" value="RIBONUCLEASE H"/>
    <property type="match status" value="1"/>
</dbReference>
<protein>
    <submittedName>
        <fullName evidence="3">Uncharacterized protein</fullName>
    </submittedName>
</protein>
<dbReference type="AlphaFoldDB" id="A0ABD1MWY5"/>
<dbReference type="InterPro" id="IPR012337">
    <property type="entry name" value="RNaseH-like_sf"/>
</dbReference>
<dbReference type="Gene3D" id="1.10.340.70">
    <property type="match status" value="1"/>
</dbReference>
<dbReference type="SUPFAM" id="SSF53098">
    <property type="entry name" value="Ribonuclease H-like"/>
    <property type="match status" value="2"/>
</dbReference>
<dbReference type="EMBL" id="JBGMDY010000003">
    <property type="protein sequence ID" value="KAL2340346.1"/>
    <property type="molecule type" value="Genomic_DNA"/>
</dbReference>
<evidence type="ECO:0000313" key="4">
    <source>
        <dbReference type="Proteomes" id="UP001603857"/>
    </source>
</evidence>
<dbReference type="InterPro" id="IPR036397">
    <property type="entry name" value="RNaseH_sf"/>
</dbReference>
<evidence type="ECO:0000259" key="1">
    <source>
        <dbReference type="Pfam" id="PF13456"/>
    </source>
</evidence>
<reference evidence="3 4" key="1">
    <citation type="submission" date="2024-08" db="EMBL/GenBank/DDBJ databases">
        <title>Insights into the chromosomal genome structure of Flemingia macrophylla.</title>
        <authorList>
            <person name="Ding Y."/>
            <person name="Zhao Y."/>
            <person name="Bi W."/>
            <person name="Wu M."/>
            <person name="Zhao G."/>
            <person name="Gong Y."/>
            <person name="Li W."/>
            <person name="Zhang P."/>
        </authorList>
    </citation>
    <scope>NUCLEOTIDE SEQUENCE [LARGE SCALE GENOMIC DNA]</scope>
    <source>
        <strain evidence="3">DYQJB</strain>
        <tissue evidence="3">Leaf</tissue>
    </source>
</reference>